<comment type="caution">
    <text evidence="3">The sequence shown here is derived from an EMBL/GenBank/DDBJ whole genome shotgun (WGS) entry which is preliminary data.</text>
</comment>
<dbReference type="PATRIC" id="fig|1273125.3.peg.1821"/>
<dbReference type="Gene3D" id="3.40.50.1000">
    <property type="entry name" value="HAD superfamily/HAD-like"/>
    <property type="match status" value="1"/>
</dbReference>
<dbReference type="SFLD" id="SFLDS00003">
    <property type="entry name" value="Haloacid_Dehalogenase"/>
    <property type="match status" value="1"/>
</dbReference>
<dbReference type="Gene3D" id="1.10.150.240">
    <property type="entry name" value="Putative phosphatase, domain 2"/>
    <property type="match status" value="1"/>
</dbReference>
<gene>
    <name evidence="3" type="ORF">Rrhod_1888</name>
</gene>
<dbReference type="EMBL" id="APMY01000060">
    <property type="protein sequence ID" value="EOM76768.1"/>
    <property type="molecule type" value="Genomic_DNA"/>
</dbReference>
<accession>R7WNA1</accession>
<dbReference type="NCBIfam" id="TIGR01428">
    <property type="entry name" value="HAD_type_II"/>
    <property type="match status" value="1"/>
</dbReference>
<dbReference type="InterPro" id="IPR023214">
    <property type="entry name" value="HAD_sf"/>
</dbReference>
<dbReference type="Proteomes" id="UP000013525">
    <property type="component" value="Unassembled WGS sequence"/>
</dbReference>
<dbReference type="PRINTS" id="PR00413">
    <property type="entry name" value="HADHALOGNASE"/>
</dbReference>
<keyword evidence="2" id="KW-0378">Hydrolase</keyword>
<sequence length="254" mass="28106">MDEAPPVDGDGMALDGTRIDGTRIDAVLFDVFGTVVDWRGSVAREVEMWSQERGLGIDAADFADRWRERYQPSMEPIRHGEREFVPLDVLHRESLEALLAEEQITASADEIERLVLAWHRLDPWPDTIEGIARLKARHIVAPLSNGNIAMMLDVAKRAGIPWDAILGAEVVRAYKPAPEAYLRTAALLALPPERCMLVAAHNYDLEAASQCGFRTAFVVRPRQYGPDQRIDLAPEGDWDVVVDSFPAVAAALGA</sequence>
<protein>
    <submittedName>
        <fullName evidence="3">Haloacid dehalogenase</fullName>
    </submittedName>
</protein>
<dbReference type="SFLD" id="SFLDG01129">
    <property type="entry name" value="C1.5:_HAD__Beta-PGM__Phosphata"/>
    <property type="match status" value="1"/>
</dbReference>
<dbReference type="InterPro" id="IPR006328">
    <property type="entry name" value="2-HAD"/>
</dbReference>
<reference evidence="3 4" key="1">
    <citation type="journal article" date="2013" name="Genome Announc.">
        <title>Draft Genome Sequence of Rhodococcus rhodnii Strain LMG5362, a Symbiont of Rhodnius prolixus (Hemiptera, Reduviidae, Triatominae), the Principle Vector of Trypanosoma cruzi.</title>
        <authorList>
            <person name="Pachebat J.A."/>
            <person name="van Keulen G."/>
            <person name="Whitten M.M."/>
            <person name="Girdwood S."/>
            <person name="Del Sol R."/>
            <person name="Dyson P.J."/>
            <person name="Facey P.D."/>
        </authorList>
    </citation>
    <scope>NUCLEOTIDE SEQUENCE [LARGE SCALE GENOMIC DNA]</scope>
    <source>
        <strain evidence="3 4">LMG 5362</strain>
    </source>
</reference>
<dbReference type="CDD" id="cd02588">
    <property type="entry name" value="HAD_L2-DEX"/>
    <property type="match status" value="1"/>
</dbReference>
<evidence type="ECO:0000256" key="2">
    <source>
        <dbReference type="ARBA" id="ARBA00022801"/>
    </source>
</evidence>
<dbReference type="InterPro" id="IPR006439">
    <property type="entry name" value="HAD-SF_hydro_IA"/>
</dbReference>
<dbReference type="InterPro" id="IPR051540">
    <property type="entry name" value="S-2-haloacid_dehalogenase"/>
</dbReference>
<dbReference type="SUPFAM" id="SSF56784">
    <property type="entry name" value="HAD-like"/>
    <property type="match status" value="1"/>
</dbReference>
<proteinExistence type="inferred from homology"/>
<dbReference type="GO" id="GO:0019120">
    <property type="term" value="F:hydrolase activity, acting on acid halide bonds, in C-halide compounds"/>
    <property type="evidence" value="ECO:0007669"/>
    <property type="project" value="InterPro"/>
</dbReference>
<dbReference type="InterPro" id="IPR036412">
    <property type="entry name" value="HAD-like_sf"/>
</dbReference>
<dbReference type="PANTHER" id="PTHR43316:SF3">
    <property type="entry name" value="HALOACID DEHALOGENASE, TYPE II (AFU_ORTHOLOGUE AFUA_2G07750)-RELATED"/>
    <property type="match status" value="1"/>
</dbReference>
<organism evidence="3 4">
    <name type="scientific">Rhodococcus rhodnii LMG 5362</name>
    <dbReference type="NCBI Taxonomy" id="1273125"/>
    <lineage>
        <taxon>Bacteria</taxon>
        <taxon>Bacillati</taxon>
        <taxon>Actinomycetota</taxon>
        <taxon>Actinomycetes</taxon>
        <taxon>Mycobacteriales</taxon>
        <taxon>Nocardiaceae</taxon>
        <taxon>Rhodococcus</taxon>
    </lineage>
</organism>
<comment type="similarity">
    <text evidence="1">Belongs to the HAD-like hydrolase superfamily. S-2-haloalkanoic acid dehalogenase family.</text>
</comment>
<keyword evidence="4" id="KW-1185">Reference proteome</keyword>
<evidence type="ECO:0000313" key="4">
    <source>
        <dbReference type="Proteomes" id="UP000013525"/>
    </source>
</evidence>
<dbReference type="eggNOG" id="COG1011">
    <property type="taxonomic scope" value="Bacteria"/>
</dbReference>
<dbReference type="PANTHER" id="PTHR43316">
    <property type="entry name" value="HYDROLASE, HALOACID DELAHOGENASE-RELATED"/>
    <property type="match status" value="1"/>
</dbReference>
<evidence type="ECO:0000256" key="1">
    <source>
        <dbReference type="ARBA" id="ARBA00008106"/>
    </source>
</evidence>
<dbReference type="InterPro" id="IPR023198">
    <property type="entry name" value="PGP-like_dom2"/>
</dbReference>
<name>R7WNA1_9NOCA</name>
<evidence type="ECO:0000313" key="3">
    <source>
        <dbReference type="EMBL" id="EOM76768.1"/>
    </source>
</evidence>
<dbReference type="NCBIfam" id="TIGR01493">
    <property type="entry name" value="HAD-SF-IA-v2"/>
    <property type="match status" value="1"/>
</dbReference>
<dbReference type="AlphaFoldDB" id="R7WNA1"/>
<dbReference type="Pfam" id="PF00702">
    <property type="entry name" value="Hydrolase"/>
    <property type="match status" value="1"/>
</dbReference>